<dbReference type="AlphaFoldDB" id="A0A5E6MAB9"/>
<gene>
    <name evidence="3" type="ORF">MAMT_01018</name>
</gene>
<accession>A0A5E6MAB9</accession>
<evidence type="ECO:0000256" key="1">
    <source>
        <dbReference type="SAM" id="MobiDB-lite"/>
    </source>
</evidence>
<name>A0A5E6MAB9_9BACT</name>
<keyword evidence="2" id="KW-0732">Signal</keyword>
<evidence type="ECO:0000313" key="3">
    <source>
        <dbReference type="EMBL" id="VVM06168.1"/>
    </source>
</evidence>
<sequence length="106" mass="10991">MKALLAAFSLFLAAPMVFGCRLISDGLPNAAAAEEGSITPGCAGRTGMERGSLEPGSGAQVVPVQMPEGLPEGMPGEEKPSDDENKKEKAPTEEGEEPPEPQEEVP</sequence>
<evidence type="ECO:0000313" key="4">
    <source>
        <dbReference type="Proteomes" id="UP000334923"/>
    </source>
</evidence>
<reference evidence="3 4" key="1">
    <citation type="submission" date="2019-09" db="EMBL/GenBank/DDBJ databases">
        <authorList>
            <person name="Cremers G."/>
        </authorList>
    </citation>
    <scope>NUCLEOTIDE SEQUENCE [LARGE SCALE GENOMIC DNA]</scope>
    <source>
        <strain evidence="3">4A</strain>
    </source>
</reference>
<protein>
    <recommendedName>
        <fullName evidence="5">Secreted protein</fullName>
    </recommendedName>
</protein>
<evidence type="ECO:0008006" key="5">
    <source>
        <dbReference type="Google" id="ProtNLM"/>
    </source>
</evidence>
<feature type="chain" id="PRO_5022697283" description="Secreted protein" evidence="2">
    <location>
        <begin position="20"/>
        <end position="106"/>
    </location>
</feature>
<organism evidence="3 4">
    <name type="scientific">Methylacidimicrobium tartarophylax</name>
    <dbReference type="NCBI Taxonomy" id="1041768"/>
    <lineage>
        <taxon>Bacteria</taxon>
        <taxon>Pseudomonadati</taxon>
        <taxon>Verrucomicrobiota</taxon>
        <taxon>Methylacidimicrobium</taxon>
    </lineage>
</organism>
<feature type="compositionally biased region" description="Acidic residues" evidence="1">
    <location>
        <begin position="93"/>
        <end position="106"/>
    </location>
</feature>
<feature type="compositionally biased region" description="Basic and acidic residues" evidence="1">
    <location>
        <begin position="76"/>
        <end position="92"/>
    </location>
</feature>
<dbReference type="Proteomes" id="UP000334923">
    <property type="component" value="Unassembled WGS sequence"/>
</dbReference>
<feature type="signal peptide" evidence="2">
    <location>
        <begin position="1"/>
        <end position="19"/>
    </location>
</feature>
<keyword evidence="4" id="KW-1185">Reference proteome</keyword>
<dbReference type="RefSeq" id="WP_142659909.1">
    <property type="nucleotide sequence ID" value="NZ_CABFVA020000048.1"/>
</dbReference>
<feature type="region of interest" description="Disordered" evidence="1">
    <location>
        <begin position="34"/>
        <end position="106"/>
    </location>
</feature>
<proteinExistence type="predicted"/>
<evidence type="ECO:0000256" key="2">
    <source>
        <dbReference type="SAM" id="SignalP"/>
    </source>
</evidence>
<dbReference type="EMBL" id="CABFVA020000048">
    <property type="protein sequence ID" value="VVM06168.1"/>
    <property type="molecule type" value="Genomic_DNA"/>
</dbReference>
<dbReference type="PROSITE" id="PS51257">
    <property type="entry name" value="PROKAR_LIPOPROTEIN"/>
    <property type="match status" value="1"/>
</dbReference>